<comment type="caution">
    <text evidence="1">The sequence shown here is derived from an EMBL/GenBank/DDBJ whole genome shotgun (WGS) entry which is preliminary data.</text>
</comment>
<protein>
    <submittedName>
        <fullName evidence="1">Uncharacterized protein</fullName>
    </submittedName>
</protein>
<evidence type="ECO:0000313" key="2">
    <source>
        <dbReference type="Proteomes" id="UP001303115"/>
    </source>
</evidence>
<gene>
    <name evidence="1" type="ORF">C8A01DRAFT_38912</name>
</gene>
<accession>A0AAN6SN77</accession>
<dbReference type="EMBL" id="MU854472">
    <property type="protein sequence ID" value="KAK4034601.1"/>
    <property type="molecule type" value="Genomic_DNA"/>
</dbReference>
<sequence>MAAPLIGMGRSEFERIQKKAKQQLDNKKDPTACDIETMALQIAWLNWRFRDKRVYFALLGAPGRDIAAFPPHDVDEGFLFYQHRGGIWSVAHITRHEPKDEVLMFDGISSLAPPAHDDEEWRIRDDEQRNERIDCLTNVVKTWLKGMSRCINIPFWDSGKFSNRDSTLSGTLCLAWAEARLKNWPTYLTWREDRMEAAWVPTTDDSNEEAEMSDGGYHWKHVLWLRAHKARFDKLAKHNGGD</sequence>
<keyword evidence="2" id="KW-1185">Reference proteome</keyword>
<dbReference type="Proteomes" id="UP001303115">
    <property type="component" value="Unassembled WGS sequence"/>
</dbReference>
<dbReference type="AlphaFoldDB" id="A0AAN6SN77"/>
<evidence type="ECO:0000313" key="1">
    <source>
        <dbReference type="EMBL" id="KAK4034601.1"/>
    </source>
</evidence>
<name>A0AAN6SN77_9PEZI</name>
<organism evidence="1 2">
    <name type="scientific">Parachaetomium inaequale</name>
    <dbReference type="NCBI Taxonomy" id="2588326"/>
    <lineage>
        <taxon>Eukaryota</taxon>
        <taxon>Fungi</taxon>
        <taxon>Dikarya</taxon>
        <taxon>Ascomycota</taxon>
        <taxon>Pezizomycotina</taxon>
        <taxon>Sordariomycetes</taxon>
        <taxon>Sordariomycetidae</taxon>
        <taxon>Sordariales</taxon>
        <taxon>Chaetomiaceae</taxon>
        <taxon>Parachaetomium</taxon>
    </lineage>
</organism>
<reference evidence="2" key="1">
    <citation type="journal article" date="2023" name="Mol. Phylogenet. Evol.">
        <title>Genome-scale phylogeny and comparative genomics of the fungal order Sordariales.</title>
        <authorList>
            <person name="Hensen N."/>
            <person name="Bonometti L."/>
            <person name="Westerberg I."/>
            <person name="Brannstrom I.O."/>
            <person name="Guillou S."/>
            <person name="Cros-Aarteil S."/>
            <person name="Calhoun S."/>
            <person name="Haridas S."/>
            <person name="Kuo A."/>
            <person name="Mondo S."/>
            <person name="Pangilinan J."/>
            <person name="Riley R."/>
            <person name="LaButti K."/>
            <person name="Andreopoulos B."/>
            <person name="Lipzen A."/>
            <person name="Chen C."/>
            <person name="Yan M."/>
            <person name="Daum C."/>
            <person name="Ng V."/>
            <person name="Clum A."/>
            <person name="Steindorff A."/>
            <person name="Ohm R.A."/>
            <person name="Martin F."/>
            <person name="Silar P."/>
            <person name="Natvig D.O."/>
            <person name="Lalanne C."/>
            <person name="Gautier V."/>
            <person name="Ament-Velasquez S.L."/>
            <person name="Kruys A."/>
            <person name="Hutchinson M.I."/>
            <person name="Powell A.J."/>
            <person name="Barry K."/>
            <person name="Miller A.N."/>
            <person name="Grigoriev I.V."/>
            <person name="Debuchy R."/>
            <person name="Gladieux P."/>
            <person name="Hiltunen Thoren M."/>
            <person name="Johannesson H."/>
        </authorList>
    </citation>
    <scope>NUCLEOTIDE SEQUENCE [LARGE SCALE GENOMIC DNA]</scope>
    <source>
        <strain evidence="2">CBS 284.82</strain>
    </source>
</reference>
<proteinExistence type="predicted"/>